<organism evidence="15 16">
    <name type="scientific">Pleurodeles waltl</name>
    <name type="common">Iberian ribbed newt</name>
    <dbReference type="NCBI Taxonomy" id="8319"/>
    <lineage>
        <taxon>Eukaryota</taxon>
        <taxon>Metazoa</taxon>
        <taxon>Chordata</taxon>
        <taxon>Craniata</taxon>
        <taxon>Vertebrata</taxon>
        <taxon>Euteleostomi</taxon>
        <taxon>Amphibia</taxon>
        <taxon>Batrachia</taxon>
        <taxon>Caudata</taxon>
        <taxon>Salamandroidea</taxon>
        <taxon>Salamandridae</taxon>
        <taxon>Pleurodelinae</taxon>
        <taxon>Pleurodeles</taxon>
    </lineage>
</organism>
<keyword evidence="7" id="KW-0808">Transferase</keyword>
<dbReference type="Pfam" id="PF03987">
    <property type="entry name" value="Autophagy_act_C"/>
    <property type="match status" value="1"/>
</dbReference>
<dbReference type="GO" id="GO:0061723">
    <property type="term" value="P:glycophagy"/>
    <property type="evidence" value="ECO:0007669"/>
    <property type="project" value="TreeGrafter"/>
</dbReference>
<gene>
    <name evidence="15" type="ORF">NDU88_007356</name>
</gene>
<evidence type="ECO:0000313" key="16">
    <source>
        <dbReference type="Proteomes" id="UP001066276"/>
    </source>
</evidence>
<feature type="region of interest" description="Disordered" evidence="14">
    <location>
        <begin position="173"/>
        <end position="210"/>
    </location>
</feature>
<evidence type="ECO:0000256" key="6">
    <source>
        <dbReference type="ARBA" id="ARBA00022499"/>
    </source>
</evidence>
<keyword evidence="10" id="KW-0653">Protein transport</keyword>
<dbReference type="GO" id="GO:0005829">
    <property type="term" value="C:cytosol"/>
    <property type="evidence" value="ECO:0007669"/>
    <property type="project" value="TreeGrafter"/>
</dbReference>
<dbReference type="AlphaFoldDB" id="A0AAV7NW22"/>
<comment type="caution">
    <text evidence="15">The sequence shown here is derived from an EMBL/GenBank/DDBJ whole genome shotgun (WGS) entry which is preliminary data.</text>
</comment>
<dbReference type="EMBL" id="JANPWB010000012">
    <property type="protein sequence ID" value="KAJ1119170.1"/>
    <property type="molecule type" value="Genomic_DNA"/>
</dbReference>
<evidence type="ECO:0000256" key="7">
    <source>
        <dbReference type="ARBA" id="ARBA00022679"/>
    </source>
</evidence>
<keyword evidence="6" id="KW-1017">Isopeptide bond</keyword>
<keyword evidence="9" id="KW-0832">Ubl conjugation</keyword>
<keyword evidence="5" id="KW-0963">Cytoplasm</keyword>
<name>A0AAV7NW22_PLEWA</name>
<dbReference type="PANTHER" id="PTHR12866">
    <property type="entry name" value="UBIQUITIN-LIKE-CONJUGATING ENZYME ATG3"/>
    <property type="match status" value="1"/>
</dbReference>
<evidence type="ECO:0000313" key="15">
    <source>
        <dbReference type="EMBL" id="KAJ1119170.1"/>
    </source>
</evidence>
<evidence type="ECO:0000256" key="4">
    <source>
        <dbReference type="ARBA" id="ARBA00022448"/>
    </source>
</evidence>
<dbReference type="GO" id="GO:0000422">
    <property type="term" value="P:autophagy of mitochondrion"/>
    <property type="evidence" value="ECO:0007669"/>
    <property type="project" value="TreeGrafter"/>
</dbReference>
<evidence type="ECO:0000256" key="2">
    <source>
        <dbReference type="ARBA" id="ARBA00007683"/>
    </source>
</evidence>
<comment type="subcellular location">
    <subcellularLocation>
        <location evidence="1">Cytoplasm</location>
    </subcellularLocation>
</comment>
<comment type="subunit">
    <text evidence="13">Homdimer. Interacts with ATG7; this interaction forms an E1-E2 complex that is essential for the transfer of GABARAP thioester from ATG7 to ATG3 and disrupts interaction with the E3 enzyme complex. Interacts with ATG12; this interaction is ATG7-dependent, essential for phosphatidylethanolamine (PE)-conjugated ATG8-like proteins formation and also mediates the autoconjugation of ATG12 on ATG3. Interacts with the E3 enzyme complex composed of 4 sets of ATG12-ATG5 and ATG16L1 (400 kDa); this interaction disrupts interaction with ATG7 and promotes ATG8-like proteins lipidation. Interacts with GABARAP and MAP1LC3A.</text>
</comment>
<proteinExistence type="inferred from homology"/>
<evidence type="ECO:0000256" key="5">
    <source>
        <dbReference type="ARBA" id="ARBA00022490"/>
    </source>
</evidence>
<evidence type="ECO:0000256" key="11">
    <source>
        <dbReference type="ARBA" id="ARBA00023006"/>
    </source>
</evidence>
<evidence type="ECO:0000256" key="9">
    <source>
        <dbReference type="ARBA" id="ARBA00022843"/>
    </source>
</evidence>
<evidence type="ECO:0000256" key="12">
    <source>
        <dbReference type="ARBA" id="ARBA00034553"/>
    </source>
</evidence>
<dbReference type="GO" id="GO:0019776">
    <property type="term" value="F:Atg8-family ligase activity"/>
    <property type="evidence" value="ECO:0007669"/>
    <property type="project" value="TreeGrafter"/>
</dbReference>
<keyword evidence="4" id="KW-0813">Transport</keyword>
<reference evidence="15" key="1">
    <citation type="journal article" date="2022" name="bioRxiv">
        <title>Sequencing and chromosome-scale assembly of the giantPleurodeles waltlgenome.</title>
        <authorList>
            <person name="Brown T."/>
            <person name="Elewa A."/>
            <person name="Iarovenko S."/>
            <person name="Subramanian E."/>
            <person name="Araus A.J."/>
            <person name="Petzold A."/>
            <person name="Susuki M."/>
            <person name="Suzuki K.-i.T."/>
            <person name="Hayashi T."/>
            <person name="Toyoda A."/>
            <person name="Oliveira C."/>
            <person name="Osipova E."/>
            <person name="Leigh N.D."/>
            <person name="Simon A."/>
            <person name="Yun M.H."/>
        </authorList>
    </citation>
    <scope>NUCLEOTIDE SEQUENCE</scope>
    <source>
        <strain evidence="15">20211129_DDA</strain>
        <tissue evidence="15">Liver</tissue>
    </source>
</reference>
<evidence type="ECO:0000256" key="1">
    <source>
        <dbReference type="ARBA" id="ARBA00004496"/>
    </source>
</evidence>
<evidence type="ECO:0000256" key="8">
    <source>
        <dbReference type="ARBA" id="ARBA00022786"/>
    </source>
</evidence>
<dbReference type="Gene3D" id="3.30.1460.50">
    <property type="match status" value="1"/>
</dbReference>
<protein>
    <recommendedName>
        <fullName evidence="3">Ubiquitin-like-conjugating enzyme ATG3</fullName>
    </recommendedName>
    <alternativeName>
        <fullName evidence="12">Autophagy-related protein 3</fullName>
    </alternativeName>
</protein>
<evidence type="ECO:0000256" key="10">
    <source>
        <dbReference type="ARBA" id="ARBA00022927"/>
    </source>
</evidence>
<dbReference type="Proteomes" id="UP001066276">
    <property type="component" value="Chromosome 8"/>
</dbReference>
<evidence type="ECO:0000256" key="14">
    <source>
        <dbReference type="SAM" id="MobiDB-lite"/>
    </source>
</evidence>
<dbReference type="InterPro" id="IPR007135">
    <property type="entry name" value="Atg3/Atg10"/>
</dbReference>
<keyword evidence="8" id="KW-0833">Ubl conjugation pathway</keyword>
<dbReference type="GO" id="GO:0015031">
    <property type="term" value="P:protein transport"/>
    <property type="evidence" value="ECO:0007669"/>
    <property type="project" value="UniProtKB-KW"/>
</dbReference>
<feature type="compositionally biased region" description="Acidic residues" evidence="14">
    <location>
        <begin position="180"/>
        <end position="210"/>
    </location>
</feature>
<keyword evidence="16" id="KW-1185">Reference proteome</keyword>
<dbReference type="GO" id="GO:0000045">
    <property type="term" value="P:autophagosome assembly"/>
    <property type="evidence" value="ECO:0007669"/>
    <property type="project" value="TreeGrafter"/>
</dbReference>
<sequence>MTVAPGHFRKKKRGGQLLRLSPSAEEVHAVLLCGIRMQNVINTVKARALDVAEYLTPVLKESKFKETGVLTPEEFLAAGEHLVHHCPTWQWAAGEELKVKPYLPKDKQFLMTKNVPCYKRCKQMEYSDELEAIIEEDDGDGGWVDTFHNAGVTGVTEAIKEITLDSKDCLKPPQCLGQGDADEDDDDDEGDGLDMDEYEESGQLETDDATLDTRTIIEAIKPKTEAGGEDAILQTRTYDLYITYDKFYQTPRLWLFGYDEDRQPLTVENMYEDISQDHVKKTVTIENHPNLPPPPMCSVHPCRHAEVMKKIIETVAEGGGELGVHMYLLIFLKFVQAVIPTIEYDYTRHFTM</sequence>
<dbReference type="FunFam" id="3.30.1460.50:FF:000001">
    <property type="entry name" value="Autophagy-related protein 3"/>
    <property type="match status" value="1"/>
</dbReference>
<evidence type="ECO:0000256" key="3">
    <source>
        <dbReference type="ARBA" id="ARBA00017573"/>
    </source>
</evidence>
<evidence type="ECO:0000256" key="13">
    <source>
        <dbReference type="ARBA" id="ARBA00061914"/>
    </source>
</evidence>
<dbReference type="GO" id="GO:0044804">
    <property type="term" value="P:nucleophagy"/>
    <property type="evidence" value="ECO:0007669"/>
    <property type="project" value="TreeGrafter"/>
</dbReference>
<comment type="similarity">
    <text evidence="2">Belongs to the ATG3 family.</text>
</comment>
<accession>A0AAV7NW22</accession>
<dbReference type="PANTHER" id="PTHR12866:SF2">
    <property type="entry name" value="UBIQUITIN-LIKE-CONJUGATING ENZYME ATG3"/>
    <property type="match status" value="1"/>
</dbReference>
<dbReference type="GO" id="GO:0000407">
    <property type="term" value="C:phagophore assembly site"/>
    <property type="evidence" value="ECO:0007669"/>
    <property type="project" value="TreeGrafter"/>
</dbReference>
<keyword evidence="11" id="KW-0072">Autophagy</keyword>